<dbReference type="InterPro" id="IPR013083">
    <property type="entry name" value="Znf_RING/FYVE/PHD"/>
</dbReference>
<dbReference type="CDD" id="cd16448">
    <property type="entry name" value="RING-H2"/>
    <property type="match status" value="1"/>
</dbReference>
<proteinExistence type="predicted"/>
<evidence type="ECO:0000256" key="3">
    <source>
        <dbReference type="ARBA" id="ARBA00022833"/>
    </source>
</evidence>
<dbReference type="EMBL" id="CAJEWN010000230">
    <property type="protein sequence ID" value="CAD2174154.1"/>
    <property type="molecule type" value="Genomic_DNA"/>
</dbReference>
<dbReference type="PROSITE" id="PS50089">
    <property type="entry name" value="ZF_RING_2"/>
    <property type="match status" value="1"/>
</dbReference>
<evidence type="ECO:0000256" key="4">
    <source>
        <dbReference type="PROSITE-ProRule" id="PRU00175"/>
    </source>
</evidence>
<dbReference type="Pfam" id="PF13639">
    <property type="entry name" value="zf-RING_2"/>
    <property type="match status" value="1"/>
</dbReference>
<dbReference type="InterPro" id="IPR001841">
    <property type="entry name" value="Znf_RING"/>
</dbReference>
<dbReference type="GO" id="GO:0008270">
    <property type="term" value="F:zinc ion binding"/>
    <property type="evidence" value="ECO:0007669"/>
    <property type="project" value="UniProtKB-KW"/>
</dbReference>
<protein>
    <recommendedName>
        <fullName evidence="7">RING-type domain-containing protein</fullName>
    </recommendedName>
</protein>
<evidence type="ECO:0000256" key="6">
    <source>
        <dbReference type="SAM" id="MobiDB-lite"/>
    </source>
</evidence>
<dbReference type="AlphaFoldDB" id="A0A6V7VIE2"/>
<keyword evidence="1" id="KW-0479">Metal-binding</keyword>
<dbReference type="PANTHER" id="PTHR45969:SF69">
    <property type="entry name" value="FINGER DOMAIN PROTEIN, PUTATIVE (AFU_ORTHOLOGUE AFUA_3G12190)-RELATED"/>
    <property type="match status" value="1"/>
</dbReference>
<evidence type="ECO:0000259" key="7">
    <source>
        <dbReference type="PROSITE" id="PS50089"/>
    </source>
</evidence>
<evidence type="ECO:0000313" key="8">
    <source>
        <dbReference type="EMBL" id="CAD2174154.1"/>
    </source>
</evidence>
<dbReference type="SMART" id="SM00184">
    <property type="entry name" value="RING"/>
    <property type="match status" value="1"/>
</dbReference>
<evidence type="ECO:0000256" key="2">
    <source>
        <dbReference type="ARBA" id="ARBA00022771"/>
    </source>
</evidence>
<gene>
    <name evidence="8" type="ORF">MENT_LOCUS25803</name>
</gene>
<feature type="domain" description="RING-type" evidence="7">
    <location>
        <begin position="9"/>
        <end position="51"/>
    </location>
</feature>
<evidence type="ECO:0000256" key="1">
    <source>
        <dbReference type="ARBA" id="ARBA00022723"/>
    </source>
</evidence>
<evidence type="ECO:0000313" key="9">
    <source>
        <dbReference type="Proteomes" id="UP000580250"/>
    </source>
</evidence>
<dbReference type="GO" id="GO:0016567">
    <property type="term" value="P:protein ubiquitination"/>
    <property type="evidence" value="ECO:0007669"/>
    <property type="project" value="TreeGrafter"/>
</dbReference>
<dbReference type="Proteomes" id="UP000580250">
    <property type="component" value="Unassembled WGS sequence"/>
</dbReference>
<keyword evidence="2 4" id="KW-0863">Zinc-finger</keyword>
<dbReference type="Gene3D" id="3.30.40.10">
    <property type="entry name" value="Zinc/RING finger domain, C3HC4 (zinc finger)"/>
    <property type="match status" value="1"/>
</dbReference>
<reference evidence="8 9" key="1">
    <citation type="submission" date="2020-08" db="EMBL/GenBank/DDBJ databases">
        <authorList>
            <person name="Koutsovoulos G."/>
            <person name="Danchin GJ E."/>
        </authorList>
    </citation>
    <scope>NUCLEOTIDE SEQUENCE [LARGE SCALE GENOMIC DNA]</scope>
</reference>
<feature type="region of interest" description="Disordered" evidence="6">
    <location>
        <begin position="67"/>
        <end position="88"/>
    </location>
</feature>
<name>A0A6V7VIE2_MELEN</name>
<keyword evidence="5" id="KW-0175">Coiled coil</keyword>
<feature type="compositionally biased region" description="Acidic residues" evidence="6">
    <location>
        <begin position="67"/>
        <end position="76"/>
    </location>
</feature>
<feature type="coiled-coil region" evidence="5">
    <location>
        <begin position="93"/>
        <end position="120"/>
    </location>
</feature>
<dbReference type="Gene3D" id="2.60.120.920">
    <property type="match status" value="1"/>
</dbReference>
<accession>A0A6V7VIE2</accession>
<dbReference type="GO" id="GO:0061630">
    <property type="term" value="F:ubiquitin protein ligase activity"/>
    <property type="evidence" value="ECO:0007669"/>
    <property type="project" value="TreeGrafter"/>
</dbReference>
<organism evidence="8 9">
    <name type="scientific">Meloidogyne enterolobii</name>
    <name type="common">Root-knot nematode worm</name>
    <name type="synonym">Meloidogyne mayaguensis</name>
    <dbReference type="NCBI Taxonomy" id="390850"/>
    <lineage>
        <taxon>Eukaryota</taxon>
        <taxon>Metazoa</taxon>
        <taxon>Ecdysozoa</taxon>
        <taxon>Nematoda</taxon>
        <taxon>Chromadorea</taxon>
        <taxon>Rhabditida</taxon>
        <taxon>Tylenchina</taxon>
        <taxon>Tylenchomorpha</taxon>
        <taxon>Tylenchoidea</taxon>
        <taxon>Meloidogynidae</taxon>
        <taxon>Meloidogyninae</taxon>
        <taxon>Meloidogyne</taxon>
    </lineage>
</organism>
<keyword evidence="3" id="KW-0862">Zinc</keyword>
<dbReference type="PANTHER" id="PTHR45969">
    <property type="entry name" value="RING ZINC FINGER PROTEIN-RELATED"/>
    <property type="match status" value="1"/>
</dbReference>
<dbReference type="OrthoDB" id="5855253at2759"/>
<feature type="compositionally biased region" description="Polar residues" evidence="6">
    <location>
        <begin position="79"/>
        <end position="88"/>
    </location>
</feature>
<sequence length="357" mass="41025">MVHYKFGRCTVCQFRLRPDNVYTLKNCNHTFHHECVSRWISEGSKTCPRCRVSATLADIKQLYVEEASDGSDDSGDELIQSSSNMTTQNPSKILKINSEHEKEIEEINSLEVEIKKANDLTDKKFGDLFNFVSLLNNLVFVKIKNKWKEIDIECCDNECINTNNPVGNCVEGNGFANLINDENIKYLVGKSGCDKNVYIYAENSFKKPQNCFNYTLYYFEIKCKFEGELNGSESHMFIGFRNCSTTNYISYYARDGKIYDEEGGAFQPSTFSWKNNDIFGCGLVYPPINMSNEFPYVFFTQNGKQIGKGVLLKDNFDSYKPRVHLDCCSVEANFGNDLESKPFKYDISKHLILKEFY</sequence>
<dbReference type="InterPro" id="IPR043136">
    <property type="entry name" value="B30.2/SPRY_sf"/>
</dbReference>
<dbReference type="SUPFAM" id="SSF57850">
    <property type="entry name" value="RING/U-box"/>
    <property type="match status" value="1"/>
</dbReference>
<comment type="caution">
    <text evidence="8">The sequence shown here is derived from an EMBL/GenBank/DDBJ whole genome shotgun (WGS) entry which is preliminary data.</text>
</comment>
<evidence type="ECO:0000256" key="5">
    <source>
        <dbReference type="SAM" id="Coils"/>
    </source>
</evidence>